<dbReference type="InterPro" id="IPR032675">
    <property type="entry name" value="LRR_dom_sf"/>
</dbReference>
<reference evidence="1 2" key="1">
    <citation type="journal article" date="2015" name="Genome Biol. Evol.">
        <title>Phylogenomic analyses indicate that early fungi evolved digesting cell walls of algal ancestors of land plants.</title>
        <authorList>
            <person name="Chang Y."/>
            <person name="Wang S."/>
            <person name="Sekimoto S."/>
            <person name="Aerts A.L."/>
            <person name="Choi C."/>
            <person name="Clum A."/>
            <person name="LaButti K.M."/>
            <person name="Lindquist E.A."/>
            <person name="Yee Ngan C."/>
            <person name="Ohm R.A."/>
            <person name="Salamov A.A."/>
            <person name="Grigoriev I.V."/>
            <person name="Spatafora J.W."/>
            <person name="Berbee M.L."/>
        </authorList>
    </citation>
    <scope>NUCLEOTIDE SEQUENCE [LARGE SCALE GENOMIC DNA]</scope>
    <source>
        <strain evidence="1 2">NRRL 28638</strain>
    </source>
</reference>
<dbReference type="Proteomes" id="UP000070444">
    <property type="component" value="Unassembled WGS sequence"/>
</dbReference>
<keyword evidence="2" id="KW-1185">Reference proteome</keyword>
<dbReference type="SUPFAM" id="SSF52047">
    <property type="entry name" value="RNI-like"/>
    <property type="match status" value="1"/>
</dbReference>
<name>A0A137P6T4_CONC2</name>
<sequence length="469" mass="53885">MLSITPHSSNIFLPTQNLLQFLSSLPEFLKYLAPAELLKFSCITREFRKELKPLIFSRVYFNNDTEFTFNKLLEGYYNLGGSVDLSNRELSYLYYNYERFYGKECNSIASQLNQFKSQESHKFCKFIRKLTIRQGLNQVINLSAISFYNLQSVEFINTKMNYFEFTDLFSKLTKLTKLTLNHSNIFLNSKSITEIQDAELTLPATLKYLHLESTYFVKGLISSPQIAGHRFLNTITDLKHSDFSTANLTELVSLTCKNMINSSELINTAILTNPGLKRLSVYMRINSRENLSYLKNAKGLKELEIHFTGDINLNYFNAQDLTKLEDLNSLKLTNFDVNSNGLLLINLILSAPNLKSLELDYTSELLPNLNKILEKLNSITNLKLINRSLVGSSELNGISSDSVKIIEFEGFQADQVNLSELENRNKNLRRVTIKKSSRDHSLIDADNNKQKFTNWSCYFGVDNVQCYKI</sequence>
<dbReference type="EMBL" id="KQ964496">
    <property type="protein sequence ID" value="KXN70644.1"/>
    <property type="molecule type" value="Genomic_DNA"/>
</dbReference>
<accession>A0A137P6T4</accession>
<protein>
    <recommendedName>
        <fullName evidence="3">F-box domain-containing protein</fullName>
    </recommendedName>
</protein>
<evidence type="ECO:0008006" key="3">
    <source>
        <dbReference type="Google" id="ProtNLM"/>
    </source>
</evidence>
<organism evidence="1 2">
    <name type="scientific">Conidiobolus coronatus (strain ATCC 28846 / CBS 209.66 / NRRL 28638)</name>
    <name type="common">Delacroixia coronata</name>
    <dbReference type="NCBI Taxonomy" id="796925"/>
    <lineage>
        <taxon>Eukaryota</taxon>
        <taxon>Fungi</taxon>
        <taxon>Fungi incertae sedis</taxon>
        <taxon>Zoopagomycota</taxon>
        <taxon>Entomophthoromycotina</taxon>
        <taxon>Entomophthoromycetes</taxon>
        <taxon>Entomophthorales</taxon>
        <taxon>Ancylistaceae</taxon>
        <taxon>Conidiobolus</taxon>
    </lineage>
</organism>
<evidence type="ECO:0000313" key="2">
    <source>
        <dbReference type="Proteomes" id="UP000070444"/>
    </source>
</evidence>
<dbReference type="Gene3D" id="3.80.10.10">
    <property type="entry name" value="Ribonuclease Inhibitor"/>
    <property type="match status" value="1"/>
</dbReference>
<gene>
    <name evidence="1" type="ORF">CONCODRAFT_6721</name>
</gene>
<proteinExistence type="predicted"/>
<dbReference type="AlphaFoldDB" id="A0A137P6T4"/>
<evidence type="ECO:0000313" key="1">
    <source>
        <dbReference type="EMBL" id="KXN70644.1"/>
    </source>
</evidence>